<dbReference type="AlphaFoldDB" id="A0A453JYJ5"/>
<evidence type="ECO:0000313" key="1">
    <source>
        <dbReference type="EnsemblPlants" id="AET5Gv20237000.9"/>
    </source>
</evidence>
<organism evidence="1 2">
    <name type="scientific">Aegilops tauschii subsp. strangulata</name>
    <name type="common">Goatgrass</name>
    <dbReference type="NCBI Taxonomy" id="200361"/>
    <lineage>
        <taxon>Eukaryota</taxon>
        <taxon>Viridiplantae</taxon>
        <taxon>Streptophyta</taxon>
        <taxon>Embryophyta</taxon>
        <taxon>Tracheophyta</taxon>
        <taxon>Spermatophyta</taxon>
        <taxon>Magnoliopsida</taxon>
        <taxon>Liliopsida</taxon>
        <taxon>Poales</taxon>
        <taxon>Poaceae</taxon>
        <taxon>BOP clade</taxon>
        <taxon>Pooideae</taxon>
        <taxon>Triticodae</taxon>
        <taxon>Triticeae</taxon>
        <taxon>Triticinae</taxon>
        <taxon>Aegilops</taxon>
    </lineage>
</organism>
<dbReference type="Gramene" id="AET5Gv20237000.9">
    <property type="protein sequence ID" value="AET5Gv20237000.9"/>
    <property type="gene ID" value="AET5Gv20237000"/>
</dbReference>
<proteinExistence type="predicted"/>
<reference evidence="2" key="2">
    <citation type="journal article" date="2017" name="Nat. Plants">
        <title>The Aegilops tauschii genome reveals multiple impacts of transposons.</title>
        <authorList>
            <person name="Zhao G."/>
            <person name="Zou C."/>
            <person name="Li K."/>
            <person name="Wang K."/>
            <person name="Li T."/>
            <person name="Gao L."/>
            <person name="Zhang X."/>
            <person name="Wang H."/>
            <person name="Yang Z."/>
            <person name="Liu X."/>
            <person name="Jiang W."/>
            <person name="Mao L."/>
            <person name="Kong X."/>
            <person name="Jiao Y."/>
            <person name="Jia J."/>
        </authorList>
    </citation>
    <scope>NUCLEOTIDE SEQUENCE [LARGE SCALE GENOMIC DNA]</scope>
    <source>
        <strain evidence="2">cv. AL8/78</strain>
    </source>
</reference>
<protein>
    <submittedName>
        <fullName evidence="1">Uncharacterized protein</fullName>
    </submittedName>
</protein>
<dbReference type="Proteomes" id="UP000015105">
    <property type="component" value="Chromosome 5D"/>
</dbReference>
<name>A0A453JYJ5_AEGTS</name>
<reference evidence="1" key="4">
    <citation type="submission" date="2019-03" db="UniProtKB">
        <authorList>
            <consortium name="EnsemblPlants"/>
        </authorList>
    </citation>
    <scope>IDENTIFICATION</scope>
</reference>
<evidence type="ECO:0000313" key="2">
    <source>
        <dbReference type="Proteomes" id="UP000015105"/>
    </source>
</evidence>
<sequence length="90" mass="11136">RRLRYINSYCWIYIEKRFPLVSDFVSNRRSKLNLRNHVHIWLGKINLNMMMEIWFSRKVVILFLVFKTNFAHKRDTPCRLHQLSNEKNKL</sequence>
<accession>A0A453JYJ5</accession>
<reference evidence="1" key="3">
    <citation type="journal article" date="2017" name="Nature">
        <title>Genome sequence of the progenitor of the wheat D genome Aegilops tauschii.</title>
        <authorList>
            <person name="Luo M.C."/>
            <person name="Gu Y.Q."/>
            <person name="Puiu D."/>
            <person name="Wang H."/>
            <person name="Twardziok S.O."/>
            <person name="Deal K.R."/>
            <person name="Huo N."/>
            <person name="Zhu T."/>
            <person name="Wang L."/>
            <person name="Wang Y."/>
            <person name="McGuire P.E."/>
            <person name="Liu S."/>
            <person name="Long H."/>
            <person name="Ramasamy R.K."/>
            <person name="Rodriguez J.C."/>
            <person name="Van S.L."/>
            <person name="Yuan L."/>
            <person name="Wang Z."/>
            <person name="Xia Z."/>
            <person name="Xiao L."/>
            <person name="Anderson O.D."/>
            <person name="Ouyang S."/>
            <person name="Liang Y."/>
            <person name="Zimin A.V."/>
            <person name="Pertea G."/>
            <person name="Qi P."/>
            <person name="Bennetzen J.L."/>
            <person name="Dai X."/>
            <person name="Dawson M.W."/>
            <person name="Muller H.G."/>
            <person name="Kugler K."/>
            <person name="Rivarola-Duarte L."/>
            <person name="Spannagl M."/>
            <person name="Mayer K.F.X."/>
            <person name="Lu F.H."/>
            <person name="Bevan M.W."/>
            <person name="Leroy P."/>
            <person name="Li P."/>
            <person name="You F.M."/>
            <person name="Sun Q."/>
            <person name="Liu Z."/>
            <person name="Lyons E."/>
            <person name="Wicker T."/>
            <person name="Salzberg S.L."/>
            <person name="Devos K.M."/>
            <person name="Dvorak J."/>
        </authorList>
    </citation>
    <scope>NUCLEOTIDE SEQUENCE [LARGE SCALE GENOMIC DNA]</scope>
    <source>
        <strain evidence="1">cv. AL8/78</strain>
    </source>
</reference>
<reference evidence="2" key="1">
    <citation type="journal article" date="2014" name="Science">
        <title>Ancient hybridizations among the ancestral genomes of bread wheat.</title>
        <authorList>
            <consortium name="International Wheat Genome Sequencing Consortium,"/>
            <person name="Marcussen T."/>
            <person name="Sandve S.R."/>
            <person name="Heier L."/>
            <person name="Spannagl M."/>
            <person name="Pfeifer M."/>
            <person name="Jakobsen K.S."/>
            <person name="Wulff B.B."/>
            <person name="Steuernagel B."/>
            <person name="Mayer K.F."/>
            <person name="Olsen O.A."/>
        </authorList>
    </citation>
    <scope>NUCLEOTIDE SEQUENCE [LARGE SCALE GENOMIC DNA]</scope>
    <source>
        <strain evidence="2">cv. AL8/78</strain>
    </source>
</reference>
<keyword evidence="2" id="KW-1185">Reference proteome</keyword>
<reference evidence="1" key="5">
    <citation type="journal article" date="2021" name="G3 (Bethesda)">
        <title>Aegilops tauschii genome assembly Aet v5.0 features greater sequence contiguity and improved annotation.</title>
        <authorList>
            <person name="Wang L."/>
            <person name="Zhu T."/>
            <person name="Rodriguez J.C."/>
            <person name="Deal K.R."/>
            <person name="Dubcovsky J."/>
            <person name="McGuire P.E."/>
            <person name="Lux T."/>
            <person name="Spannagl M."/>
            <person name="Mayer K.F.X."/>
            <person name="Baldrich P."/>
            <person name="Meyers B.C."/>
            <person name="Huo N."/>
            <person name="Gu Y.Q."/>
            <person name="Zhou H."/>
            <person name="Devos K.M."/>
            <person name="Bennetzen J.L."/>
            <person name="Unver T."/>
            <person name="Budak H."/>
            <person name="Gulick P.J."/>
            <person name="Galiba G."/>
            <person name="Kalapos B."/>
            <person name="Nelson D.R."/>
            <person name="Li P."/>
            <person name="You F.M."/>
            <person name="Luo M.C."/>
            <person name="Dvorak J."/>
        </authorList>
    </citation>
    <scope>NUCLEOTIDE SEQUENCE [LARGE SCALE GENOMIC DNA]</scope>
    <source>
        <strain evidence="1">cv. AL8/78</strain>
    </source>
</reference>
<dbReference type="EnsemblPlants" id="AET5Gv20237000.9">
    <property type="protein sequence ID" value="AET5Gv20237000.9"/>
    <property type="gene ID" value="AET5Gv20237000"/>
</dbReference>